<dbReference type="EMBL" id="JBJKBG010000006">
    <property type="protein sequence ID" value="KAL3734721.1"/>
    <property type="molecule type" value="Genomic_DNA"/>
</dbReference>
<reference evidence="2 3" key="1">
    <citation type="submission" date="2024-11" db="EMBL/GenBank/DDBJ databases">
        <title>Chromosome-level genome assembly of Eucalyptus globulus Labill. provides insights into its genome evolution.</title>
        <authorList>
            <person name="Li X."/>
        </authorList>
    </citation>
    <scope>NUCLEOTIDE SEQUENCE [LARGE SCALE GENOMIC DNA]</scope>
    <source>
        <strain evidence="2">CL2024</strain>
        <tissue evidence="2">Fresh tender leaves</tissue>
    </source>
</reference>
<gene>
    <name evidence="2" type="ORF">ACJRO7_023978</name>
</gene>
<feature type="region of interest" description="Disordered" evidence="1">
    <location>
        <begin position="54"/>
        <end position="79"/>
    </location>
</feature>
<evidence type="ECO:0000313" key="3">
    <source>
        <dbReference type="Proteomes" id="UP001634007"/>
    </source>
</evidence>
<keyword evidence="3" id="KW-1185">Reference proteome</keyword>
<protein>
    <submittedName>
        <fullName evidence="2">Uncharacterized protein</fullName>
    </submittedName>
</protein>
<proteinExistence type="predicted"/>
<name>A0ABD3K9N0_EUCGL</name>
<comment type="caution">
    <text evidence="2">The sequence shown here is derived from an EMBL/GenBank/DDBJ whole genome shotgun (WGS) entry which is preliminary data.</text>
</comment>
<dbReference type="AlphaFoldDB" id="A0ABD3K9N0"/>
<evidence type="ECO:0000313" key="2">
    <source>
        <dbReference type="EMBL" id="KAL3734721.1"/>
    </source>
</evidence>
<accession>A0ABD3K9N0</accession>
<feature type="compositionally biased region" description="Acidic residues" evidence="1">
    <location>
        <begin position="65"/>
        <end position="75"/>
    </location>
</feature>
<sequence>MRAELEINRPTGVRRSGTNVPAYKTSRCRIWSWRGGAVVRRSRGGSPVTRWFAAKRGRADREEQGTDESGPDPEPEGVARWFAGRKKRGRAERGRLLAVVSPVSSSFVGCS</sequence>
<dbReference type="Proteomes" id="UP001634007">
    <property type="component" value="Unassembled WGS sequence"/>
</dbReference>
<evidence type="ECO:0000256" key="1">
    <source>
        <dbReference type="SAM" id="MobiDB-lite"/>
    </source>
</evidence>
<organism evidence="2 3">
    <name type="scientific">Eucalyptus globulus</name>
    <name type="common">Tasmanian blue gum</name>
    <dbReference type="NCBI Taxonomy" id="34317"/>
    <lineage>
        <taxon>Eukaryota</taxon>
        <taxon>Viridiplantae</taxon>
        <taxon>Streptophyta</taxon>
        <taxon>Embryophyta</taxon>
        <taxon>Tracheophyta</taxon>
        <taxon>Spermatophyta</taxon>
        <taxon>Magnoliopsida</taxon>
        <taxon>eudicotyledons</taxon>
        <taxon>Gunneridae</taxon>
        <taxon>Pentapetalae</taxon>
        <taxon>rosids</taxon>
        <taxon>malvids</taxon>
        <taxon>Myrtales</taxon>
        <taxon>Myrtaceae</taxon>
        <taxon>Myrtoideae</taxon>
        <taxon>Eucalypteae</taxon>
        <taxon>Eucalyptus</taxon>
    </lineage>
</organism>